<feature type="domain" description="Aldehyde dehydrogenase" evidence="6">
    <location>
        <begin position="28"/>
        <end position="364"/>
    </location>
</feature>
<accession>A0A3M6TQS8</accession>
<dbReference type="InterPro" id="IPR016163">
    <property type="entry name" value="Ald_DH_C"/>
</dbReference>
<evidence type="ECO:0000256" key="5">
    <source>
        <dbReference type="RuleBase" id="RU003345"/>
    </source>
</evidence>
<dbReference type="Gene3D" id="3.40.309.10">
    <property type="entry name" value="Aldehyde Dehydrogenase, Chain A, domain 2"/>
    <property type="match status" value="2"/>
</dbReference>
<organism evidence="7 8">
    <name type="scientific">Pocillopora damicornis</name>
    <name type="common">Cauliflower coral</name>
    <name type="synonym">Millepora damicornis</name>
    <dbReference type="NCBI Taxonomy" id="46731"/>
    <lineage>
        <taxon>Eukaryota</taxon>
        <taxon>Metazoa</taxon>
        <taxon>Cnidaria</taxon>
        <taxon>Anthozoa</taxon>
        <taxon>Hexacorallia</taxon>
        <taxon>Scleractinia</taxon>
        <taxon>Astrocoeniina</taxon>
        <taxon>Pocilloporidae</taxon>
        <taxon>Pocillopora</taxon>
    </lineage>
</organism>
<comment type="similarity">
    <text evidence="1 5">Belongs to the aldehyde dehydrogenase family.</text>
</comment>
<dbReference type="PANTHER" id="PTHR43720">
    <property type="entry name" value="2-AMINOMUCONIC SEMIALDEHYDE DEHYDROGENASE"/>
    <property type="match status" value="1"/>
</dbReference>
<comment type="caution">
    <text evidence="7">The sequence shown here is derived from an EMBL/GenBank/DDBJ whole genome shotgun (WGS) entry which is preliminary data.</text>
</comment>
<dbReference type="InterPro" id="IPR016161">
    <property type="entry name" value="Ald_DH/histidinol_DH"/>
</dbReference>
<dbReference type="PROSITE" id="PS00070">
    <property type="entry name" value="ALDEHYDE_DEHYDR_CYS"/>
    <property type="match status" value="1"/>
</dbReference>
<feature type="domain" description="Aldehyde dehydrogenase" evidence="6">
    <location>
        <begin position="393"/>
        <end position="529"/>
    </location>
</feature>
<dbReference type="SUPFAM" id="SSF53720">
    <property type="entry name" value="ALDH-like"/>
    <property type="match status" value="1"/>
</dbReference>
<evidence type="ECO:0000256" key="2">
    <source>
        <dbReference type="ARBA" id="ARBA00023002"/>
    </source>
</evidence>
<dbReference type="Proteomes" id="UP000275408">
    <property type="component" value="Unassembled WGS sequence"/>
</dbReference>
<dbReference type="InterPro" id="IPR015590">
    <property type="entry name" value="Aldehyde_DH_dom"/>
</dbReference>
<evidence type="ECO:0000256" key="1">
    <source>
        <dbReference type="ARBA" id="ARBA00009986"/>
    </source>
</evidence>
<dbReference type="STRING" id="46731.A0A3M6TQS8"/>
<dbReference type="InterPro" id="IPR029510">
    <property type="entry name" value="Ald_DH_CS_GLU"/>
</dbReference>
<evidence type="ECO:0000313" key="7">
    <source>
        <dbReference type="EMBL" id="RMX43740.1"/>
    </source>
</evidence>
<feature type="non-terminal residue" evidence="7">
    <location>
        <position position="1"/>
    </location>
</feature>
<reference evidence="7 8" key="1">
    <citation type="journal article" date="2018" name="Sci. Rep.">
        <title>Comparative analysis of the Pocillopora damicornis genome highlights role of immune system in coral evolution.</title>
        <authorList>
            <person name="Cunning R."/>
            <person name="Bay R.A."/>
            <person name="Gillette P."/>
            <person name="Baker A.C."/>
            <person name="Traylor-Knowles N."/>
        </authorList>
    </citation>
    <scope>NUCLEOTIDE SEQUENCE [LARGE SCALE GENOMIC DNA]</scope>
    <source>
        <strain evidence="7">RSMAS</strain>
        <tissue evidence="7">Whole animal</tissue>
    </source>
</reference>
<evidence type="ECO:0000256" key="3">
    <source>
        <dbReference type="ARBA" id="ARBA00023027"/>
    </source>
</evidence>
<dbReference type="EMBL" id="RCHS01003141">
    <property type="protein sequence ID" value="RMX43740.1"/>
    <property type="molecule type" value="Genomic_DNA"/>
</dbReference>
<keyword evidence="8" id="KW-1185">Reference proteome</keyword>
<name>A0A3M6TQS8_POCDA</name>
<sequence length="533" mass="58350">YRQKNNKMASEMLVLQNFIGGKFVPCTNHIDSYDPSTGRVHCKVPDSTEKEVDLAVKAANEAFESWSVTTPEYRAGIMRKIADLIEAQLDEFAEAESKDQGKPVLLAKTIDIPRACHNFRFFASTIIRSSVENQTSILENVGALNYTIRSPIGVAGLISPWNLPVYLLTYKIAPAIAAGNTVVCKPSEMTSVTAWMMAKVLNEAGLPPGVVNLVMGTGPKAGAAIARHPDVPVISFTGSTVTGQVITEMTAPFYKKTSLELGGKNAAIIFDDADLEKSIATTVRSSFANQGEICLCTSRVYVQKGIYDQFLEGFVERTRQLKVGSPKDPTTNVGALVSKEHLAKVLGYVKLAVNEGGEIVCGEGKDSPLELASPHTEVGTVLFCLLILMWRWKGYFMRPTVITGLSDNTRCMQEEIFGPVVAIVPFENEEEVIKRANGVKYGLAAVIWSENLSRTHRVSKRLQNKNVARYFSITTLKDGSASIPQAGTVWCNCWLVRDLNMPFGGFKASGIGREGAKESYEFYTEVKTVCVKM</sequence>
<dbReference type="PANTHER" id="PTHR43720:SF2">
    <property type="entry name" value="2-AMINOMUCONIC SEMIALDEHYDE DEHYDROGENASE"/>
    <property type="match status" value="1"/>
</dbReference>
<dbReference type="PROSITE" id="PS00687">
    <property type="entry name" value="ALDEHYDE_DEHYDR_GLU"/>
    <property type="match status" value="1"/>
</dbReference>
<evidence type="ECO:0000313" key="8">
    <source>
        <dbReference type="Proteomes" id="UP000275408"/>
    </source>
</evidence>
<gene>
    <name evidence="7" type="ORF">pdam_00023694</name>
</gene>
<proteinExistence type="inferred from homology"/>
<protein>
    <recommendedName>
        <fullName evidence="6">Aldehyde dehydrogenase domain-containing protein</fullName>
    </recommendedName>
</protein>
<dbReference type="CDD" id="cd07093">
    <property type="entry name" value="ALDH_F8_HMSADH"/>
    <property type="match status" value="1"/>
</dbReference>
<dbReference type="OrthoDB" id="310895at2759"/>
<feature type="active site" evidence="4">
    <location>
        <position position="260"/>
    </location>
</feature>
<keyword evidence="2 5" id="KW-0560">Oxidoreductase</keyword>
<dbReference type="Gene3D" id="3.40.605.10">
    <property type="entry name" value="Aldehyde Dehydrogenase, Chain A, domain 1"/>
    <property type="match status" value="2"/>
</dbReference>
<keyword evidence="3" id="KW-0520">NAD</keyword>
<dbReference type="GO" id="GO:0016620">
    <property type="term" value="F:oxidoreductase activity, acting on the aldehyde or oxo group of donors, NAD or NADP as acceptor"/>
    <property type="evidence" value="ECO:0007669"/>
    <property type="project" value="InterPro"/>
</dbReference>
<dbReference type="AlphaFoldDB" id="A0A3M6TQS8"/>
<evidence type="ECO:0000259" key="6">
    <source>
        <dbReference type="Pfam" id="PF00171"/>
    </source>
</evidence>
<dbReference type="Pfam" id="PF00171">
    <property type="entry name" value="Aldedh"/>
    <property type="match status" value="2"/>
</dbReference>
<dbReference type="FunFam" id="3.40.605.10:FF:000001">
    <property type="entry name" value="Aldehyde dehydrogenase 1"/>
    <property type="match status" value="1"/>
</dbReference>
<dbReference type="InterPro" id="IPR016162">
    <property type="entry name" value="Ald_DH_N"/>
</dbReference>
<dbReference type="InterPro" id="IPR016160">
    <property type="entry name" value="Ald_DH_CS_CYS"/>
</dbReference>
<evidence type="ECO:0000256" key="4">
    <source>
        <dbReference type="PROSITE-ProRule" id="PRU10007"/>
    </source>
</evidence>